<dbReference type="Proteomes" id="UP000494206">
    <property type="component" value="Unassembled WGS sequence"/>
</dbReference>
<evidence type="ECO:0008006" key="12">
    <source>
        <dbReference type="Google" id="ProtNLM"/>
    </source>
</evidence>
<comment type="cofactor">
    <cofactor evidence="2">
        <name>Mg(2+)</name>
        <dbReference type="ChEBI" id="CHEBI:18420"/>
    </cofactor>
</comment>
<sequence>MNIVCDEETCQRIRRQMRLLSEPTKPEGEQDAGVLILLHDDGDDVKVFLCVRSRHLRRHPGEVCFPGGMMDDNDASNVRTTAIREAFEEVGIEDDDFRVIGNLPAFRARFGVLIHPTVAILKRPLKIIMNVNEVASVFWISISRFLEERDHSTLAIDQIYYVHIFQFHDYPTTYGVTALMCIVVAIGALNKKPQFDLLGSLRMREIEGMRCAEIVERVFEHAGNKFESSKFVTEMEDFSCYGIPDNYSINWWEIQPTFYANPNDENRAKRSAPTKKCTTSAYALFFREKQAEEKRAAPSTTFGQLSQRIARQWEALSSDEKRAYKIRCETHRRLNISRAIEQKAKMLLTLKEKNANRVENATNK</sequence>
<dbReference type="InterPro" id="IPR015797">
    <property type="entry name" value="NUDIX_hydrolase-like_dom_sf"/>
</dbReference>
<keyword evidence="4" id="KW-0378">Hydrolase</keyword>
<dbReference type="OrthoDB" id="206213at2759"/>
<keyword evidence="3" id="KW-0479">Metal-binding</keyword>
<dbReference type="PANTHER" id="PTHR12992">
    <property type="entry name" value="NUDIX HYDROLASE"/>
    <property type="match status" value="1"/>
</dbReference>
<evidence type="ECO:0000256" key="1">
    <source>
        <dbReference type="ARBA" id="ARBA00001936"/>
    </source>
</evidence>
<evidence type="ECO:0000313" key="11">
    <source>
        <dbReference type="Proteomes" id="UP000494206"/>
    </source>
</evidence>
<name>A0A8S1F634_9PELO</name>
<feature type="domain" description="Nudix hydrolase" evidence="9">
    <location>
        <begin position="29"/>
        <end position="163"/>
    </location>
</feature>
<evidence type="ECO:0000256" key="7">
    <source>
        <dbReference type="PROSITE-ProRule" id="PRU00267"/>
    </source>
</evidence>
<dbReference type="AlphaFoldDB" id="A0A8S1F634"/>
<dbReference type="GO" id="GO:0015938">
    <property type="term" value="P:coenzyme A catabolic process"/>
    <property type="evidence" value="ECO:0007669"/>
    <property type="project" value="TreeGrafter"/>
</dbReference>
<dbReference type="SUPFAM" id="SSF55811">
    <property type="entry name" value="Nudix"/>
    <property type="match status" value="1"/>
</dbReference>
<dbReference type="PROSITE" id="PS51462">
    <property type="entry name" value="NUDIX"/>
    <property type="match status" value="1"/>
</dbReference>
<evidence type="ECO:0000259" key="9">
    <source>
        <dbReference type="PROSITE" id="PS51462"/>
    </source>
</evidence>
<dbReference type="InterPro" id="IPR009071">
    <property type="entry name" value="HMG_box_dom"/>
</dbReference>
<dbReference type="SUPFAM" id="SSF47095">
    <property type="entry name" value="HMG-box"/>
    <property type="match status" value="1"/>
</dbReference>
<dbReference type="GO" id="GO:0010945">
    <property type="term" value="F:coenzyme A diphosphatase activity"/>
    <property type="evidence" value="ECO:0007669"/>
    <property type="project" value="InterPro"/>
</dbReference>
<keyword evidence="11" id="KW-1185">Reference proteome</keyword>
<evidence type="ECO:0000256" key="6">
    <source>
        <dbReference type="ARBA" id="ARBA00023211"/>
    </source>
</evidence>
<dbReference type="PANTHER" id="PTHR12992:SF24">
    <property type="entry name" value="PEROXISOMAL COENZYME A DIPHOSPHATASE NUDT7"/>
    <property type="match status" value="1"/>
</dbReference>
<protein>
    <recommendedName>
        <fullName evidence="12">HMG box domain-containing protein</fullName>
    </recommendedName>
</protein>
<organism evidence="10 11">
    <name type="scientific">Caenorhabditis bovis</name>
    <dbReference type="NCBI Taxonomy" id="2654633"/>
    <lineage>
        <taxon>Eukaryota</taxon>
        <taxon>Metazoa</taxon>
        <taxon>Ecdysozoa</taxon>
        <taxon>Nematoda</taxon>
        <taxon>Chromadorea</taxon>
        <taxon>Rhabditida</taxon>
        <taxon>Rhabditina</taxon>
        <taxon>Rhabditomorpha</taxon>
        <taxon>Rhabditoidea</taxon>
        <taxon>Rhabditidae</taxon>
        <taxon>Peloderinae</taxon>
        <taxon>Caenorhabditis</taxon>
    </lineage>
</organism>
<dbReference type="CDD" id="cd03426">
    <property type="entry name" value="NUDIX_CoAse_Nudt7"/>
    <property type="match status" value="1"/>
</dbReference>
<keyword evidence="7" id="KW-0238">DNA-binding</keyword>
<evidence type="ECO:0000256" key="2">
    <source>
        <dbReference type="ARBA" id="ARBA00001946"/>
    </source>
</evidence>
<dbReference type="InterPro" id="IPR045121">
    <property type="entry name" value="CoAse"/>
</dbReference>
<comment type="caution">
    <text evidence="10">The sequence shown here is derived from an EMBL/GenBank/DDBJ whole genome shotgun (WGS) entry which is preliminary data.</text>
</comment>
<dbReference type="Pfam" id="PF00293">
    <property type="entry name" value="NUDIX"/>
    <property type="match status" value="1"/>
</dbReference>
<gene>
    <name evidence="10" type="ORF">CBOVIS_LOCUS9243</name>
</gene>
<evidence type="ECO:0000259" key="8">
    <source>
        <dbReference type="PROSITE" id="PS50118"/>
    </source>
</evidence>
<dbReference type="GO" id="GO:0005634">
    <property type="term" value="C:nucleus"/>
    <property type="evidence" value="ECO:0007669"/>
    <property type="project" value="UniProtKB-UniRule"/>
</dbReference>
<evidence type="ECO:0000256" key="5">
    <source>
        <dbReference type="ARBA" id="ARBA00022842"/>
    </source>
</evidence>
<dbReference type="PROSITE" id="PS50118">
    <property type="entry name" value="HMG_BOX_2"/>
    <property type="match status" value="1"/>
</dbReference>
<keyword evidence="5" id="KW-0460">Magnesium</keyword>
<feature type="DNA-binding region" description="HMG box" evidence="7">
    <location>
        <begin position="275"/>
        <end position="324"/>
    </location>
</feature>
<dbReference type="InterPro" id="IPR000086">
    <property type="entry name" value="NUDIX_hydrolase_dom"/>
</dbReference>
<dbReference type="InterPro" id="IPR036910">
    <property type="entry name" value="HMG_box_dom_sf"/>
</dbReference>
<dbReference type="Gene3D" id="3.90.79.10">
    <property type="entry name" value="Nucleoside Triphosphate Pyrophosphohydrolase"/>
    <property type="match status" value="1"/>
</dbReference>
<evidence type="ECO:0000256" key="4">
    <source>
        <dbReference type="ARBA" id="ARBA00022801"/>
    </source>
</evidence>
<evidence type="ECO:0000313" key="10">
    <source>
        <dbReference type="EMBL" id="CAB3407292.1"/>
    </source>
</evidence>
<dbReference type="FunFam" id="3.90.79.10:FF:000125">
    <property type="entry name" value="Probable nudix hydrolase C6G9.05"/>
    <property type="match status" value="1"/>
</dbReference>
<dbReference type="Pfam" id="PF09011">
    <property type="entry name" value="HMG_box_2"/>
    <property type="match status" value="1"/>
</dbReference>
<reference evidence="10 11" key="1">
    <citation type="submission" date="2020-04" db="EMBL/GenBank/DDBJ databases">
        <authorList>
            <person name="Laetsch R D."/>
            <person name="Stevens L."/>
            <person name="Kumar S."/>
            <person name="Blaxter L. M."/>
        </authorList>
    </citation>
    <scope>NUCLEOTIDE SEQUENCE [LARGE SCALE GENOMIC DNA]</scope>
</reference>
<comment type="cofactor">
    <cofactor evidence="1">
        <name>Mn(2+)</name>
        <dbReference type="ChEBI" id="CHEBI:29035"/>
    </cofactor>
</comment>
<dbReference type="Gene3D" id="1.10.30.10">
    <property type="entry name" value="High mobility group box domain"/>
    <property type="match status" value="1"/>
</dbReference>
<keyword evidence="6" id="KW-0464">Manganese</keyword>
<proteinExistence type="predicted"/>
<keyword evidence="7" id="KW-0539">Nucleus</keyword>
<dbReference type="GO" id="GO:0003677">
    <property type="term" value="F:DNA binding"/>
    <property type="evidence" value="ECO:0007669"/>
    <property type="project" value="UniProtKB-UniRule"/>
</dbReference>
<dbReference type="EMBL" id="CADEPM010000006">
    <property type="protein sequence ID" value="CAB3407292.1"/>
    <property type="molecule type" value="Genomic_DNA"/>
</dbReference>
<dbReference type="GO" id="GO:0046872">
    <property type="term" value="F:metal ion binding"/>
    <property type="evidence" value="ECO:0007669"/>
    <property type="project" value="UniProtKB-KW"/>
</dbReference>
<evidence type="ECO:0000256" key="3">
    <source>
        <dbReference type="ARBA" id="ARBA00022723"/>
    </source>
</evidence>
<accession>A0A8S1F634</accession>
<feature type="domain" description="HMG box" evidence="8">
    <location>
        <begin position="275"/>
        <end position="324"/>
    </location>
</feature>